<keyword evidence="1" id="KW-0175">Coiled coil</keyword>
<keyword evidence="4" id="KW-1185">Reference proteome</keyword>
<evidence type="ECO:0000313" key="5">
    <source>
        <dbReference type="WBParaSite" id="Csp11.Scaffold630.g17165.t2"/>
    </source>
</evidence>
<dbReference type="PANTHER" id="PTHR23015:SF4">
    <property type="entry name" value="DUF38 DOMAIN-CONTAINING PROTEIN-RELATED"/>
    <property type="match status" value="1"/>
</dbReference>
<dbReference type="Proteomes" id="UP000095282">
    <property type="component" value="Unplaced"/>
</dbReference>
<feature type="domain" description="DUF38" evidence="3">
    <location>
        <begin position="274"/>
        <end position="398"/>
    </location>
</feature>
<protein>
    <submittedName>
        <fullName evidence="5">F-box domain-containing protein</fullName>
    </submittedName>
</protein>
<name>A0A1I7ULI3_9PELO</name>
<evidence type="ECO:0000256" key="1">
    <source>
        <dbReference type="SAM" id="Coils"/>
    </source>
</evidence>
<dbReference type="AlphaFoldDB" id="A0A1I7ULI3"/>
<feature type="domain" description="F-box" evidence="2">
    <location>
        <begin position="147"/>
        <end position="180"/>
    </location>
</feature>
<dbReference type="InterPro" id="IPR040161">
    <property type="entry name" value="FB224"/>
</dbReference>
<dbReference type="Pfam" id="PF00646">
    <property type="entry name" value="F-box"/>
    <property type="match status" value="1"/>
</dbReference>
<dbReference type="WBParaSite" id="Csp11.Scaffold630.g17165.t2">
    <property type="protein sequence ID" value="Csp11.Scaffold630.g17165.t2"/>
    <property type="gene ID" value="Csp11.Scaffold630.g17165"/>
</dbReference>
<reference evidence="5" key="1">
    <citation type="submission" date="2016-11" db="UniProtKB">
        <authorList>
            <consortium name="WormBaseParasite"/>
        </authorList>
    </citation>
    <scope>IDENTIFICATION</scope>
</reference>
<evidence type="ECO:0000259" key="2">
    <source>
        <dbReference type="Pfam" id="PF00646"/>
    </source>
</evidence>
<sequence length="458" mass="54882">MNKRKNELKDYKAEMVFQQVKRAMLMRGHAERMVEEAEERSRLEKEKIENAKETQKVINENKEAEEKLKKLKDEQKAKRTPLLKWDEFRNMRTTMNRHRSNYITGMRKQFNKLIKKNNGEPFAWQFCEICAEQFGNTTTLLPKVLEVVMRKILKKLDFQSIQILRKVSISFRKAIDDLRPDSELHAAAIWITESGDIRVHYDPDYGEDIEICYKNHEEGCIVMTKNNGKVLVNEDYSERALEDFGLVIRNQKSVLKSFQIYRRHRKGNFDGFLDILRNNVLEKKKIRTRELEMECCNQRNILAVLPYLDPKEFLELRIRRVENECILEVSELAKLEIWKRLRVVSLENCFILAADIQYFTHFRRSQVIVKEVTPNDLLAMKKKLLQENPEFLEFHLHFETFLDRPKLFEAWGTPEEPGTTWYFKIPDSEFLIEVDFQENRVLFTRYPLKWFEGKRRIQ</sequence>
<evidence type="ECO:0000259" key="3">
    <source>
        <dbReference type="Pfam" id="PF01827"/>
    </source>
</evidence>
<dbReference type="GO" id="GO:0045087">
    <property type="term" value="P:innate immune response"/>
    <property type="evidence" value="ECO:0007669"/>
    <property type="project" value="TreeGrafter"/>
</dbReference>
<accession>A0A1I7ULI3</accession>
<dbReference type="eggNOG" id="ENOG502TIEE">
    <property type="taxonomic scope" value="Eukaryota"/>
</dbReference>
<dbReference type="Pfam" id="PF01827">
    <property type="entry name" value="FTH"/>
    <property type="match status" value="1"/>
</dbReference>
<dbReference type="InterPro" id="IPR001810">
    <property type="entry name" value="F-box_dom"/>
</dbReference>
<dbReference type="InterPro" id="IPR002900">
    <property type="entry name" value="DUF38/FTH_CAE_spp"/>
</dbReference>
<evidence type="ECO:0000313" key="4">
    <source>
        <dbReference type="Proteomes" id="UP000095282"/>
    </source>
</evidence>
<dbReference type="PANTHER" id="PTHR23015">
    <property type="entry name" value="UNCHARACTERIZED C.ELEGANS PROTEIN"/>
    <property type="match status" value="1"/>
</dbReference>
<feature type="coiled-coil region" evidence="1">
    <location>
        <begin position="20"/>
        <end position="78"/>
    </location>
</feature>
<proteinExistence type="predicted"/>
<organism evidence="4 5">
    <name type="scientific">Caenorhabditis tropicalis</name>
    <dbReference type="NCBI Taxonomy" id="1561998"/>
    <lineage>
        <taxon>Eukaryota</taxon>
        <taxon>Metazoa</taxon>
        <taxon>Ecdysozoa</taxon>
        <taxon>Nematoda</taxon>
        <taxon>Chromadorea</taxon>
        <taxon>Rhabditida</taxon>
        <taxon>Rhabditina</taxon>
        <taxon>Rhabditomorpha</taxon>
        <taxon>Rhabditoidea</taxon>
        <taxon>Rhabditidae</taxon>
        <taxon>Peloderinae</taxon>
        <taxon>Caenorhabditis</taxon>
    </lineage>
</organism>